<evidence type="ECO:0000256" key="13">
    <source>
        <dbReference type="PROSITE-ProRule" id="PRU10141"/>
    </source>
</evidence>
<feature type="region of interest" description="Disordered" evidence="14">
    <location>
        <begin position="620"/>
        <end position="641"/>
    </location>
</feature>
<dbReference type="SUPFAM" id="SSF56112">
    <property type="entry name" value="Protein kinase-like (PK-like)"/>
    <property type="match status" value="1"/>
</dbReference>
<keyword evidence="8 13" id="KW-0067">ATP-binding</keyword>
<keyword evidence="5 16" id="KW-0732">Signal</keyword>
<feature type="transmembrane region" description="Helical" evidence="15">
    <location>
        <begin position="262"/>
        <end position="287"/>
    </location>
</feature>
<keyword evidence="7 13" id="KW-0547">Nucleotide-binding</keyword>
<feature type="signal peptide" evidence="16">
    <location>
        <begin position="1"/>
        <end position="22"/>
    </location>
</feature>
<dbReference type="InterPro" id="IPR032675">
    <property type="entry name" value="LRR_dom_sf"/>
</dbReference>
<dbReference type="Pfam" id="PF00560">
    <property type="entry name" value="LRR_1"/>
    <property type="match status" value="1"/>
</dbReference>
<dbReference type="PROSITE" id="PS50011">
    <property type="entry name" value="PROTEIN_KINASE_DOM"/>
    <property type="match status" value="1"/>
</dbReference>
<dbReference type="FunFam" id="1.10.510.10:FF:000095">
    <property type="entry name" value="protein STRUBBELIG-RECEPTOR FAMILY 8"/>
    <property type="match status" value="1"/>
</dbReference>
<keyword evidence="2" id="KW-0597">Phosphoprotein</keyword>
<keyword evidence="19" id="KW-1185">Reference proteome</keyword>
<dbReference type="Pfam" id="PF07714">
    <property type="entry name" value="PK_Tyr_Ser-Thr"/>
    <property type="match status" value="1"/>
</dbReference>
<dbReference type="InterPro" id="IPR001611">
    <property type="entry name" value="Leu-rich_rpt"/>
</dbReference>
<dbReference type="OrthoDB" id="69842at2759"/>
<feature type="binding site" evidence="13">
    <location>
        <position position="380"/>
    </location>
    <ligand>
        <name>ATP</name>
        <dbReference type="ChEBI" id="CHEBI:30616"/>
    </ligand>
</feature>
<keyword evidence="6" id="KW-0677">Repeat</keyword>
<evidence type="ECO:0000256" key="8">
    <source>
        <dbReference type="ARBA" id="ARBA00022840"/>
    </source>
</evidence>
<dbReference type="InterPro" id="IPR050994">
    <property type="entry name" value="At_inactive_RLKs"/>
</dbReference>
<evidence type="ECO:0000313" key="19">
    <source>
        <dbReference type="Proteomes" id="UP000796880"/>
    </source>
</evidence>
<dbReference type="SUPFAM" id="SSF52058">
    <property type="entry name" value="L domain-like"/>
    <property type="match status" value="1"/>
</dbReference>
<dbReference type="PANTHER" id="PTHR48010">
    <property type="entry name" value="OS05G0588300 PROTEIN"/>
    <property type="match status" value="1"/>
</dbReference>
<evidence type="ECO:0000313" key="18">
    <source>
        <dbReference type="EMBL" id="KAF3433247.1"/>
    </source>
</evidence>
<dbReference type="InterPro" id="IPR011009">
    <property type="entry name" value="Kinase-like_dom_sf"/>
</dbReference>
<comment type="subcellular location">
    <subcellularLocation>
        <location evidence="1">Membrane</location>
        <topology evidence="1">Single-pass membrane protein</topology>
    </subcellularLocation>
</comment>
<evidence type="ECO:0000256" key="16">
    <source>
        <dbReference type="SAM" id="SignalP"/>
    </source>
</evidence>
<evidence type="ECO:0000256" key="1">
    <source>
        <dbReference type="ARBA" id="ARBA00004167"/>
    </source>
</evidence>
<dbReference type="PANTHER" id="PTHR48010:SF40">
    <property type="entry name" value="RECEPTOR-LIKE KINASE"/>
    <property type="match status" value="1"/>
</dbReference>
<dbReference type="EMBL" id="VOIH02000011">
    <property type="protein sequence ID" value="KAF3433247.1"/>
    <property type="molecule type" value="Genomic_DNA"/>
</dbReference>
<evidence type="ECO:0000256" key="7">
    <source>
        <dbReference type="ARBA" id="ARBA00022741"/>
    </source>
</evidence>
<evidence type="ECO:0000256" key="12">
    <source>
        <dbReference type="ARBA" id="ARBA00038349"/>
    </source>
</evidence>
<dbReference type="Pfam" id="PF13855">
    <property type="entry name" value="LRR_8"/>
    <property type="match status" value="1"/>
</dbReference>
<dbReference type="Pfam" id="PF08263">
    <property type="entry name" value="LRRNT_2"/>
    <property type="match status" value="1"/>
</dbReference>
<dbReference type="PROSITE" id="PS00107">
    <property type="entry name" value="PROTEIN_KINASE_ATP"/>
    <property type="match status" value="1"/>
</dbReference>
<dbReference type="FunFam" id="3.80.10.10:FF:000431">
    <property type="entry name" value="Leucine-rich repeat receptor-like protein kinase"/>
    <property type="match status" value="1"/>
</dbReference>
<comment type="similarity">
    <text evidence="12">Belongs to the protein kinase superfamily.</text>
</comment>
<dbReference type="GO" id="GO:0005524">
    <property type="term" value="F:ATP binding"/>
    <property type="evidence" value="ECO:0007669"/>
    <property type="project" value="UniProtKB-UniRule"/>
</dbReference>
<dbReference type="FunFam" id="3.80.10.10:FF:000731">
    <property type="entry name" value="Leucine-rich repeat receptor-like protein kinase"/>
    <property type="match status" value="1"/>
</dbReference>
<feature type="domain" description="Protein kinase" evidence="17">
    <location>
        <begin position="343"/>
        <end position="616"/>
    </location>
</feature>
<keyword evidence="3" id="KW-0433">Leucine-rich repeat</keyword>
<dbReference type="GO" id="GO:0004672">
    <property type="term" value="F:protein kinase activity"/>
    <property type="evidence" value="ECO:0007669"/>
    <property type="project" value="InterPro"/>
</dbReference>
<feature type="region of interest" description="Disordered" evidence="14">
    <location>
        <begin position="293"/>
        <end position="315"/>
    </location>
</feature>
<dbReference type="GO" id="GO:0016020">
    <property type="term" value="C:membrane"/>
    <property type="evidence" value="ECO:0007669"/>
    <property type="project" value="UniProtKB-SubCell"/>
</dbReference>
<protein>
    <recommendedName>
        <fullName evidence="17">Protein kinase domain-containing protein</fullName>
    </recommendedName>
</protein>
<evidence type="ECO:0000256" key="11">
    <source>
        <dbReference type="ARBA" id="ARBA00023170"/>
    </source>
</evidence>
<proteinExistence type="inferred from homology"/>
<dbReference type="InterPro" id="IPR017441">
    <property type="entry name" value="Protein_kinase_ATP_BS"/>
</dbReference>
<evidence type="ECO:0000256" key="14">
    <source>
        <dbReference type="SAM" id="MobiDB-lite"/>
    </source>
</evidence>
<keyword evidence="11" id="KW-0675">Receptor</keyword>
<evidence type="ECO:0000256" key="5">
    <source>
        <dbReference type="ARBA" id="ARBA00022729"/>
    </source>
</evidence>
<organism evidence="18 19">
    <name type="scientific">Rhamnella rubrinervis</name>
    <dbReference type="NCBI Taxonomy" id="2594499"/>
    <lineage>
        <taxon>Eukaryota</taxon>
        <taxon>Viridiplantae</taxon>
        <taxon>Streptophyta</taxon>
        <taxon>Embryophyta</taxon>
        <taxon>Tracheophyta</taxon>
        <taxon>Spermatophyta</taxon>
        <taxon>Magnoliopsida</taxon>
        <taxon>eudicotyledons</taxon>
        <taxon>Gunneridae</taxon>
        <taxon>Pentapetalae</taxon>
        <taxon>rosids</taxon>
        <taxon>fabids</taxon>
        <taxon>Rosales</taxon>
        <taxon>Rhamnaceae</taxon>
        <taxon>rhamnoid group</taxon>
        <taxon>Rhamneae</taxon>
        <taxon>Rhamnella</taxon>
    </lineage>
</organism>
<evidence type="ECO:0000256" key="15">
    <source>
        <dbReference type="SAM" id="Phobius"/>
    </source>
</evidence>
<evidence type="ECO:0000256" key="2">
    <source>
        <dbReference type="ARBA" id="ARBA00022553"/>
    </source>
</evidence>
<keyword evidence="10 15" id="KW-0472">Membrane</keyword>
<evidence type="ECO:0000256" key="4">
    <source>
        <dbReference type="ARBA" id="ARBA00022692"/>
    </source>
</evidence>
<dbReference type="InterPro" id="IPR001245">
    <property type="entry name" value="Ser-Thr/Tyr_kinase_cat_dom"/>
</dbReference>
<reference evidence="18" key="1">
    <citation type="submission" date="2020-03" db="EMBL/GenBank/DDBJ databases">
        <title>A high-quality chromosome-level genome assembly of a woody plant with both climbing and erect habits, Rhamnella rubrinervis.</title>
        <authorList>
            <person name="Lu Z."/>
            <person name="Yang Y."/>
            <person name="Zhu X."/>
            <person name="Sun Y."/>
        </authorList>
    </citation>
    <scope>NUCLEOTIDE SEQUENCE</scope>
    <source>
        <strain evidence="18">BYM</strain>
        <tissue evidence="18">Leaf</tissue>
    </source>
</reference>
<evidence type="ECO:0000259" key="17">
    <source>
        <dbReference type="PROSITE" id="PS50011"/>
    </source>
</evidence>
<evidence type="ECO:0000256" key="10">
    <source>
        <dbReference type="ARBA" id="ARBA00023136"/>
    </source>
</evidence>
<dbReference type="Gene3D" id="3.30.200.20">
    <property type="entry name" value="Phosphorylase Kinase, domain 1"/>
    <property type="match status" value="1"/>
</dbReference>
<gene>
    <name evidence="18" type="ORF">FNV43_RR24349</name>
</gene>
<dbReference type="InterPro" id="IPR000719">
    <property type="entry name" value="Prot_kinase_dom"/>
</dbReference>
<feature type="compositionally biased region" description="Polar residues" evidence="14">
    <location>
        <begin position="627"/>
        <end position="641"/>
    </location>
</feature>
<accession>A0A8K0DLB9</accession>
<dbReference type="FunFam" id="3.30.200.20:FF:000307">
    <property type="entry name" value="pollen receptor-like kinase 1"/>
    <property type="match status" value="1"/>
</dbReference>
<evidence type="ECO:0000256" key="9">
    <source>
        <dbReference type="ARBA" id="ARBA00022989"/>
    </source>
</evidence>
<evidence type="ECO:0000256" key="3">
    <source>
        <dbReference type="ARBA" id="ARBA00022614"/>
    </source>
</evidence>
<keyword evidence="4 15" id="KW-0812">Transmembrane</keyword>
<feature type="chain" id="PRO_5035451925" description="Protein kinase domain-containing protein" evidence="16">
    <location>
        <begin position="23"/>
        <end position="641"/>
    </location>
</feature>
<keyword evidence="9 15" id="KW-1133">Transmembrane helix</keyword>
<dbReference type="InterPro" id="IPR013210">
    <property type="entry name" value="LRR_N_plant-typ"/>
</dbReference>
<name>A0A8K0DLB9_9ROSA</name>
<comment type="caution">
    <text evidence="18">The sequence shown here is derived from an EMBL/GenBank/DDBJ whole genome shotgun (WGS) entry which is preliminary data.</text>
</comment>
<evidence type="ECO:0000256" key="6">
    <source>
        <dbReference type="ARBA" id="ARBA00022737"/>
    </source>
</evidence>
<dbReference type="Proteomes" id="UP000796880">
    <property type="component" value="Unassembled WGS sequence"/>
</dbReference>
<dbReference type="CDD" id="cd14066">
    <property type="entry name" value="STKc_IRAK"/>
    <property type="match status" value="1"/>
</dbReference>
<dbReference type="AlphaFoldDB" id="A0A8K0DLB9"/>
<sequence length="641" mass="70673">MKSQSSIAALLLFLLFVLPVISDLNSDREALLDFAASIFHTTKLNWNAETPVCSSWIGITCNLNKSRVIAIHLPGSGLFGSIPANSIGKLDALRVLSLRSNLLNGNLPSDILSIPSLQFLYLQHNNFTGAFPSFFSHKLVVLDISFNNISGNIPTTIQNLTRLALLNLQHNSISGAIPKLYLPRLKLLNFSYNKLNGSIPSSLQKYPSSSFVGNSHLCGPPLNHCSIASSPTPSPSPTYFPSSPIVPQNHNASPNRKILGPYFFIVLAIGGAAVLFFFVVVFFLCCFKKTKTHGSGMLKGKASTGGKNEKPPDFGSGVQEAEKNKLFFFQGCSYTFDLEDLLRASAEILGKGSNGTTYKAVLEEGNTVVVKRLKEVIVGKKDFEQHMEVVARIGQHPNVVPLRAYYYSKDEKLIVYNYMPAGSLFLRLHGNRDAAGRNPLNWDSRVKLCLGTAKGIAHIHSEGGAKCIHGNIKSSNVLLTQDLEASVSDVGLAPLMNFPASMSRTIGYRAPEAIDTRKITQKSDVYSFGVLLLEMLTGKTPLRYPGQYDEVIDLPRWVRSVVREEWTAEVFDVELMREQQIEEEMVQMLQIALACVSKLPDSRPNMDEVVRMIEEIRQPADFKTRTSSDQSESNVSNVQTP</sequence>
<dbReference type="Gene3D" id="1.10.510.10">
    <property type="entry name" value="Transferase(Phosphotransferase) domain 1"/>
    <property type="match status" value="1"/>
</dbReference>
<dbReference type="Gene3D" id="3.80.10.10">
    <property type="entry name" value="Ribonuclease Inhibitor"/>
    <property type="match status" value="2"/>
</dbReference>